<evidence type="ECO:0000313" key="2">
    <source>
        <dbReference type="EMBL" id="MFC7394575.1"/>
    </source>
</evidence>
<dbReference type="PANTHER" id="PTHR30336">
    <property type="entry name" value="INNER MEMBRANE PROTEIN, PROBABLE PERMEASE"/>
    <property type="match status" value="1"/>
</dbReference>
<dbReference type="Gene3D" id="3.40.50.620">
    <property type="entry name" value="HUPs"/>
    <property type="match status" value="1"/>
</dbReference>
<dbReference type="InterPro" id="IPR051599">
    <property type="entry name" value="Cell_Envelope_Assoc"/>
</dbReference>
<dbReference type="Pfam" id="PF02698">
    <property type="entry name" value="DUF218"/>
    <property type="match status" value="1"/>
</dbReference>
<sequence>MSKKKIFFTVAAVLVCLVLVFLRYAGDLLVINQKPVKSDVIIVLSGDQGRLKKGIELYNKGYAPYLMFSNGLENYFYKGAQELGVPKSSIIMEDRAKSTTDNALYTKKLMKKYGFHSAIVVSSNYHMRRVKENFQDVYKNSGIRLTYCASEYNNYNPNRWWSTTLNRSITFTEYVKMVGNFFGYNGEVPKETLRKLI</sequence>
<gene>
    <name evidence="2" type="ORF">ACFQRG_16685</name>
</gene>
<organism evidence="2 3">
    <name type="scientific">Scopulibacillus cellulosilyticus</name>
    <dbReference type="NCBI Taxonomy" id="2665665"/>
    <lineage>
        <taxon>Bacteria</taxon>
        <taxon>Bacillati</taxon>
        <taxon>Bacillota</taxon>
        <taxon>Bacilli</taxon>
        <taxon>Bacillales</taxon>
        <taxon>Sporolactobacillaceae</taxon>
        <taxon>Scopulibacillus</taxon>
    </lineage>
</organism>
<evidence type="ECO:0000313" key="3">
    <source>
        <dbReference type="Proteomes" id="UP001596505"/>
    </source>
</evidence>
<comment type="caution">
    <text evidence="2">The sequence shown here is derived from an EMBL/GenBank/DDBJ whole genome shotgun (WGS) entry which is preliminary data.</text>
</comment>
<keyword evidence="3" id="KW-1185">Reference proteome</keyword>
<dbReference type="EMBL" id="JBHTCO010000032">
    <property type="protein sequence ID" value="MFC7394575.1"/>
    <property type="molecule type" value="Genomic_DNA"/>
</dbReference>
<feature type="domain" description="DUF218" evidence="1">
    <location>
        <begin position="39"/>
        <end position="174"/>
    </location>
</feature>
<name>A0ABW2Q3D3_9BACL</name>
<dbReference type="InterPro" id="IPR014729">
    <property type="entry name" value="Rossmann-like_a/b/a_fold"/>
</dbReference>
<dbReference type="PANTHER" id="PTHR30336:SF20">
    <property type="entry name" value="DUF218 DOMAIN-CONTAINING PROTEIN"/>
    <property type="match status" value="1"/>
</dbReference>
<protein>
    <submittedName>
        <fullName evidence="2">YdcF family protein</fullName>
    </submittedName>
</protein>
<evidence type="ECO:0000259" key="1">
    <source>
        <dbReference type="Pfam" id="PF02698"/>
    </source>
</evidence>
<accession>A0ABW2Q3D3</accession>
<dbReference type="InterPro" id="IPR003848">
    <property type="entry name" value="DUF218"/>
</dbReference>
<dbReference type="Proteomes" id="UP001596505">
    <property type="component" value="Unassembled WGS sequence"/>
</dbReference>
<dbReference type="CDD" id="cd06259">
    <property type="entry name" value="YdcF-like"/>
    <property type="match status" value="1"/>
</dbReference>
<reference evidence="3" key="1">
    <citation type="journal article" date="2019" name="Int. J. Syst. Evol. Microbiol.">
        <title>The Global Catalogue of Microorganisms (GCM) 10K type strain sequencing project: providing services to taxonomists for standard genome sequencing and annotation.</title>
        <authorList>
            <consortium name="The Broad Institute Genomics Platform"/>
            <consortium name="The Broad Institute Genome Sequencing Center for Infectious Disease"/>
            <person name="Wu L."/>
            <person name="Ma J."/>
        </authorList>
    </citation>
    <scope>NUCLEOTIDE SEQUENCE [LARGE SCALE GENOMIC DNA]</scope>
    <source>
        <strain evidence="3">CGMCC 1.16305</strain>
    </source>
</reference>
<dbReference type="RefSeq" id="WP_380968107.1">
    <property type="nucleotide sequence ID" value="NZ_JBHTCO010000032.1"/>
</dbReference>
<proteinExistence type="predicted"/>